<dbReference type="CDD" id="cd00305">
    <property type="entry name" value="Cu-Zn_Superoxide_Dismutase"/>
    <property type="match status" value="1"/>
</dbReference>
<dbReference type="PROSITE" id="PS51257">
    <property type="entry name" value="PROKAR_LIPOPROTEIN"/>
    <property type="match status" value="1"/>
</dbReference>
<dbReference type="InterPro" id="IPR024134">
    <property type="entry name" value="SOD_Cu/Zn_/chaperone"/>
</dbReference>
<evidence type="ECO:0000256" key="2">
    <source>
        <dbReference type="SAM" id="SignalP"/>
    </source>
</evidence>
<dbReference type="Pfam" id="PF00080">
    <property type="entry name" value="Sod_Cu"/>
    <property type="match status" value="1"/>
</dbReference>
<reference evidence="4 5" key="1">
    <citation type="submission" date="2019-12" db="EMBL/GenBank/DDBJ databases">
        <title>Genomic-based taxomic classification of the family Erythrobacteraceae.</title>
        <authorList>
            <person name="Xu L."/>
        </authorList>
    </citation>
    <scope>NUCLEOTIDE SEQUENCE [LARGE SCALE GENOMIC DNA]</scope>
    <source>
        <strain evidence="4 5">JCM 16339</strain>
    </source>
</reference>
<comment type="similarity">
    <text evidence="1">Belongs to the Cu-Zn superoxide dismutase family.</text>
</comment>
<keyword evidence="2" id="KW-0732">Signal</keyword>
<organism evidence="4 5">
    <name type="scientific">Alteraurantiacibacter aestuarii</name>
    <dbReference type="NCBI Taxonomy" id="650004"/>
    <lineage>
        <taxon>Bacteria</taxon>
        <taxon>Pseudomonadati</taxon>
        <taxon>Pseudomonadota</taxon>
        <taxon>Alphaproteobacteria</taxon>
        <taxon>Sphingomonadales</taxon>
        <taxon>Erythrobacteraceae</taxon>
        <taxon>Alteraurantiacibacter</taxon>
    </lineage>
</organism>
<dbReference type="InterPro" id="IPR036423">
    <property type="entry name" value="SOD-like_Cu/Zn_dom_sf"/>
</dbReference>
<dbReference type="AlphaFoldDB" id="A0A844ZJP5"/>
<dbReference type="SUPFAM" id="SSF49329">
    <property type="entry name" value="Cu,Zn superoxide dismutase-like"/>
    <property type="match status" value="1"/>
</dbReference>
<dbReference type="PANTHER" id="PTHR10003">
    <property type="entry name" value="SUPEROXIDE DISMUTASE CU-ZN -RELATED"/>
    <property type="match status" value="1"/>
</dbReference>
<evidence type="ECO:0000313" key="5">
    <source>
        <dbReference type="Proteomes" id="UP000435243"/>
    </source>
</evidence>
<dbReference type="RefSeq" id="WP_160589099.1">
    <property type="nucleotide sequence ID" value="NZ_BAAAFP010000002.1"/>
</dbReference>
<keyword evidence="5" id="KW-1185">Reference proteome</keyword>
<name>A0A844ZJP5_9SPHN</name>
<dbReference type="Proteomes" id="UP000435243">
    <property type="component" value="Unassembled WGS sequence"/>
</dbReference>
<feature type="domain" description="Superoxide dismutase copper/zinc binding" evidence="3">
    <location>
        <begin position="52"/>
        <end position="172"/>
    </location>
</feature>
<feature type="chain" id="PRO_5032697138" evidence="2">
    <location>
        <begin position="19"/>
        <end position="176"/>
    </location>
</feature>
<dbReference type="GO" id="GO:0005507">
    <property type="term" value="F:copper ion binding"/>
    <property type="evidence" value="ECO:0007669"/>
    <property type="project" value="InterPro"/>
</dbReference>
<dbReference type="EMBL" id="WTYY01000001">
    <property type="protein sequence ID" value="MXO87127.1"/>
    <property type="molecule type" value="Genomic_DNA"/>
</dbReference>
<protein>
    <submittedName>
        <fullName evidence="4">Superoxide dismutase family protein</fullName>
    </submittedName>
</protein>
<evidence type="ECO:0000259" key="3">
    <source>
        <dbReference type="Pfam" id="PF00080"/>
    </source>
</evidence>
<dbReference type="OrthoDB" id="5431326at2"/>
<gene>
    <name evidence="4" type="ORF">GRI32_00050</name>
</gene>
<accession>A0A844ZJP5</accession>
<comment type="caution">
    <text evidence="4">The sequence shown here is derived from an EMBL/GenBank/DDBJ whole genome shotgun (WGS) entry which is preliminary data.</text>
</comment>
<dbReference type="GO" id="GO:0006801">
    <property type="term" value="P:superoxide metabolic process"/>
    <property type="evidence" value="ECO:0007669"/>
    <property type="project" value="InterPro"/>
</dbReference>
<evidence type="ECO:0000256" key="1">
    <source>
        <dbReference type="ARBA" id="ARBA00010457"/>
    </source>
</evidence>
<dbReference type="InterPro" id="IPR001424">
    <property type="entry name" value="SOD_Cu_Zn_dom"/>
</dbReference>
<sequence>MKLAVTAITIALLPLLTACQTVTELPSELVASAQLRHANGNPAGSAMLYRTGGDMTLTVALTGFDQGIHAVHLHQTGNCEASDFTSAGGHLNPLGKAHGSLNPGGSHLGDLPNAMIGANGLGTISSTLRGDATQVSAWLFDDDGTAIVVHAGLDDYRTDPAGAAGGRIACGVLTPS</sequence>
<feature type="signal peptide" evidence="2">
    <location>
        <begin position="1"/>
        <end position="18"/>
    </location>
</feature>
<proteinExistence type="inferred from homology"/>
<dbReference type="Gene3D" id="2.60.40.200">
    <property type="entry name" value="Superoxide dismutase, copper/zinc binding domain"/>
    <property type="match status" value="1"/>
</dbReference>
<evidence type="ECO:0000313" key="4">
    <source>
        <dbReference type="EMBL" id="MXO87127.1"/>
    </source>
</evidence>